<protein>
    <submittedName>
        <fullName evidence="2">Uncharacterized protein</fullName>
    </submittedName>
</protein>
<feature type="region of interest" description="Disordered" evidence="1">
    <location>
        <begin position="127"/>
        <end position="154"/>
    </location>
</feature>
<dbReference type="AlphaFoldDB" id="A0A8J8NW46"/>
<feature type="compositionally biased region" description="Basic and acidic residues" evidence="1">
    <location>
        <begin position="200"/>
        <end position="214"/>
    </location>
</feature>
<evidence type="ECO:0000313" key="3">
    <source>
        <dbReference type="Proteomes" id="UP000785679"/>
    </source>
</evidence>
<dbReference type="EMBL" id="RRYP01004636">
    <property type="protein sequence ID" value="TNV82707.1"/>
    <property type="molecule type" value="Genomic_DNA"/>
</dbReference>
<comment type="caution">
    <text evidence="2">The sequence shown here is derived from an EMBL/GenBank/DDBJ whole genome shotgun (WGS) entry which is preliminary data.</text>
</comment>
<feature type="region of interest" description="Disordered" evidence="1">
    <location>
        <begin position="356"/>
        <end position="382"/>
    </location>
</feature>
<gene>
    <name evidence="2" type="ORF">FGO68_gene15489</name>
</gene>
<sequence length="687" mass="76608">MIAQVGGQKLALRPVKRKIISAAEAAFQAAREFERVKKEQEEKANRGYGKYKFDKYNKTGGQRPLEYLIKASKIKILGVEKNLLQVTRLDREAQLKVLRFPEMGVQYVPPDPNKKKKRMPYIVTLPVKGDNQQKQQRGQDPEANANVRGGPYEALGLSSQKNARLNMRNGLQSAQPETVKGQLVPYTEQSNLHPHGSSPMDDRVEEKKARDKSQRSKSRQNNALKSKKKEVVDDLSDLGLDSMSNSSISDSESEDFSSKHDLATSQNNLLVLQEKKQIKGVEDALPILPQQAVSSPQHNLQEETQKDECKFPILLGNLHSTKKIQFMLGVSPKFQPEGDSLGNSNEEALSSVRYIKNDPDNPQTFPIPKKVPSRGPQRRGHQVQNANVGFLGDIVKDFKEPAPEESKQKPLNHTRLLHICRMSEAINNIKGESKWKADNLNHNSAQPENNNLHFDEAKKLERPSIKQVIVELPCQAQAVPLSIEDSELQKGDELIFSGNSCRQILPQRLPGARGEDCGLLDSGMSSLNNQRLDFEEFGDNESSPKILIKHVKAKNQIKPRRKDVSNYLKPIEEVEIQEAISYSVLQESVPINIPDENLEEDISIVYPHRLTPIGGHQRMNKDENILGINVVRAGGQGFGLSEIRAGGIGGPLQQNFFGASVIGSVAPGGYIKAQTEVNATIPQQQQY</sequence>
<evidence type="ECO:0000313" key="2">
    <source>
        <dbReference type="EMBL" id="TNV82707.1"/>
    </source>
</evidence>
<keyword evidence="3" id="KW-1185">Reference proteome</keyword>
<dbReference type="Proteomes" id="UP000785679">
    <property type="component" value="Unassembled WGS sequence"/>
</dbReference>
<feature type="region of interest" description="Disordered" evidence="1">
    <location>
        <begin position="188"/>
        <end position="260"/>
    </location>
</feature>
<name>A0A8J8NW46_HALGN</name>
<proteinExistence type="predicted"/>
<accession>A0A8J8NW46</accession>
<feature type="compositionally biased region" description="Low complexity" evidence="1">
    <location>
        <begin position="237"/>
        <end position="250"/>
    </location>
</feature>
<organism evidence="2 3">
    <name type="scientific">Halteria grandinella</name>
    <dbReference type="NCBI Taxonomy" id="5974"/>
    <lineage>
        <taxon>Eukaryota</taxon>
        <taxon>Sar</taxon>
        <taxon>Alveolata</taxon>
        <taxon>Ciliophora</taxon>
        <taxon>Intramacronucleata</taxon>
        <taxon>Spirotrichea</taxon>
        <taxon>Stichotrichia</taxon>
        <taxon>Sporadotrichida</taxon>
        <taxon>Halteriidae</taxon>
        <taxon>Halteria</taxon>
    </lineage>
</organism>
<evidence type="ECO:0000256" key="1">
    <source>
        <dbReference type="SAM" id="MobiDB-lite"/>
    </source>
</evidence>
<reference evidence="2" key="1">
    <citation type="submission" date="2019-06" db="EMBL/GenBank/DDBJ databases">
        <authorList>
            <person name="Zheng W."/>
        </authorList>
    </citation>
    <scope>NUCLEOTIDE SEQUENCE</scope>
    <source>
        <strain evidence="2">QDHG01</strain>
    </source>
</reference>